<name>A0AA36I8T8_9DINO</name>
<feature type="compositionally biased region" description="Low complexity" evidence="1">
    <location>
        <begin position="83"/>
        <end position="96"/>
    </location>
</feature>
<feature type="domain" description="ZNF380 coiled-coil" evidence="2">
    <location>
        <begin position="117"/>
        <end position="165"/>
    </location>
</feature>
<comment type="caution">
    <text evidence="3">The sequence shown here is derived from an EMBL/GenBank/DDBJ whole genome shotgun (WGS) entry which is preliminary data.</text>
</comment>
<feature type="compositionally biased region" description="Basic and acidic residues" evidence="1">
    <location>
        <begin position="127"/>
        <end position="144"/>
    </location>
</feature>
<feature type="region of interest" description="Disordered" evidence="1">
    <location>
        <begin position="156"/>
        <end position="180"/>
    </location>
</feature>
<dbReference type="InterPro" id="IPR059039">
    <property type="entry name" value="ZNF380_CC"/>
</dbReference>
<evidence type="ECO:0000256" key="1">
    <source>
        <dbReference type="SAM" id="MobiDB-lite"/>
    </source>
</evidence>
<gene>
    <name evidence="3" type="ORF">EVOR1521_LOCUS9363</name>
</gene>
<dbReference type="EMBL" id="CAUJNA010000838">
    <property type="protein sequence ID" value="CAJ1381799.1"/>
    <property type="molecule type" value="Genomic_DNA"/>
</dbReference>
<evidence type="ECO:0000259" key="2">
    <source>
        <dbReference type="Pfam" id="PF23406"/>
    </source>
</evidence>
<feature type="region of interest" description="Disordered" evidence="1">
    <location>
        <begin position="1"/>
        <end position="144"/>
    </location>
</feature>
<organism evidence="3 4">
    <name type="scientific">Effrenium voratum</name>
    <dbReference type="NCBI Taxonomy" id="2562239"/>
    <lineage>
        <taxon>Eukaryota</taxon>
        <taxon>Sar</taxon>
        <taxon>Alveolata</taxon>
        <taxon>Dinophyceae</taxon>
        <taxon>Suessiales</taxon>
        <taxon>Symbiodiniaceae</taxon>
        <taxon>Effrenium</taxon>
    </lineage>
</organism>
<accession>A0AA36I8T8</accession>
<feature type="compositionally biased region" description="Basic and acidic residues" evidence="1">
    <location>
        <begin position="1"/>
        <end position="29"/>
    </location>
</feature>
<protein>
    <recommendedName>
        <fullName evidence="2">ZNF380 coiled-coil domain-containing protein</fullName>
    </recommendedName>
</protein>
<proteinExistence type="predicted"/>
<evidence type="ECO:0000313" key="4">
    <source>
        <dbReference type="Proteomes" id="UP001178507"/>
    </source>
</evidence>
<keyword evidence="4" id="KW-1185">Reference proteome</keyword>
<dbReference type="AlphaFoldDB" id="A0AA36I8T8"/>
<sequence length="180" mass="20006">MDQKKLRELTKKEKERRGQDVSVKRHDVRQNLAKRARVEVVPQAEKVETVKQQEQLDGPPVREEPDEPEASAGPAAPEPGPAEPELAEPAAPSGPAVQGAAELVQGEGNDAEDDKGLPEGFFDDPDIDAKMRGMEAPSKKAERELEEGLKRFEREMQAEQEKAEETRRSCVRKRGEGYRG</sequence>
<reference evidence="3" key="1">
    <citation type="submission" date="2023-08" db="EMBL/GenBank/DDBJ databases">
        <authorList>
            <person name="Chen Y."/>
            <person name="Shah S."/>
            <person name="Dougan E. K."/>
            <person name="Thang M."/>
            <person name="Chan C."/>
        </authorList>
    </citation>
    <scope>NUCLEOTIDE SEQUENCE</scope>
</reference>
<evidence type="ECO:0000313" key="3">
    <source>
        <dbReference type="EMBL" id="CAJ1381799.1"/>
    </source>
</evidence>
<dbReference type="Pfam" id="PF23406">
    <property type="entry name" value="ZNF380_CC"/>
    <property type="match status" value="1"/>
</dbReference>
<dbReference type="Proteomes" id="UP001178507">
    <property type="component" value="Unassembled WGS sequence"/>
</dbReference>